<evidence type="ECO:0000313" key="1">
    <source>
        <dbReference type="EMBL" id="MBT1696132.1"/>
    </source>
</evidence>
<evidence type="ECO:0000313" key="2">
    <source>
        <dbReference type="Proteomes" id="UP001319200"/>
    </source>
</evidence>
<name>A0AAP2DJH1_9BACT</name>
<dbReference type="RefSeq" id="WP_254161141.1">
    <property type="nucleotide sequence ID" value="NZ_JAHESF010000003.1"/>
</dbReference>
<organism evidence="1 2">
    <name type="scientific">Chryseosolibacter histidini</name>
    <dbReference type="NCBI Taxonomy" id="2782349"/>
    <lineage>
        <taxon>Bacteria</taxon>
        <taxon>Pseudomonadati</taxon>
        <taxon>Bacteroidota</taxon>
        <taxon>Cytophagia</taxon>
        <taxon>Cytophagales</taxon>
        <taxon>Chryseotaleaceae</taxon>
        <taxon>Chryseosolibacter</taxon>
    </lineage>
</organism>
<dbReference type="InterPro" id="IPR011044">
    <property type="entry name" value="Quino_amine_DH_bsu"/>
</dbReference>
<dbReference type="AlphaFoldDB" id="A0AAP2DJH1"/>
<sequence length="348" mass="39394">MMKVDLIHRIEGVRNFALNGEDIFFSVSNRLAYWNNGVIKELKTYTDSRRIDVFNAGPYVIAEALASLDVWNRDDLTLASTLPPAYQSFYAGGNTVLRYYRKQNDTPAMFAAVDLPSAQNRWVVEIAFMPQLNGCVNPDFFAFADANDQGQVFVFDTVSGRTLQQLNLNRLLTGLYAQDEGSFEVFGKPACYGNTLIMLLQKFASSCRYIIAVDVRTGVLKWHHRGWNNFAIHGDKIFNLEYDGWCRRVDGNTGVVEEEINLKKEFNRSKAETEGAFTVTDKHIFFKYAPKNTFGIMDLNTRKIVAASSLPAQKTIMDINEPPFVSAGRLYLRSAMADNLFVYKLNGE</sequence>
<comment type="caution">
    <text evidence="1">The sequence shown here is derived from an EMBL/GenBank/DDBJ whole genome shotgun (WGS) entry which is preliminary data.</text>
</comment>
<dbReference type="InterPro" id="IPR015943">
    <property type="entry name" value="WD40/YVTN_repeat-like_dom_sf"/>
</dbReference>
<dbReference type="Proteomes" id="UP001319200">
    <property type="component" value="Unassembled WGS sequence"/>
</dbReference>
<gene>
    <name evidence="1" type="ORF">KK083_04555</name>
</gene>
<reference evidence="1 2" key="1">
    <citation type="submission" date="2021-05" db="EMBL/GenBank/DDBJ databases">
        <title>A Polyphasic approach of four new species of the genus Ohtaekwangia: Ohtaekwangia histidinii sp. nov., Ohtaekwangia cretensis sp. nov., Ohtaekwangia indiensis sp. nov., Ohtaekwangia reichenbachii sp. nov. from diverse environment.</title>
        <authorList>
            <person name="Octaviana S."/>
        </authorList>
    </citation>
    <scope>NUCLEOTIDE SEQUENCE [LARGE SCALE GENOMIC DNA]</scope>
    <source>
        <strain evidence="1 2">PWU4</strain>
    </source>
</reference>
<proteinExistence type="predicted"/>
<dbReference type="Gene3D" id="2.130.10.10">
    <property type="entry name" value="YVTN repeat-like/Quinoprotein amine dehydrogenase"/>
    <property type="match status" value="1"/>
</dbReference>
<protein>
    <submittedName>
        <fullName evidence="1">Uncharacterized protein</fullName>
    </submittedName>
</protein>
<dbReference type="SUPFAM" id="SSF50969">
    <property type="entry name" value="YVTN repeat-like/Quinoprotein amine dehydrogenase"/>
    <property type="match status" value="1"/>
</dbReference>
<dbReference type="EMBL" id="JAHESF010000003">
    <property type="protein sequence ID" value="MBT1696132.1"/>
    <property type="molecule type" value="Genomic_DNA"/>
</dbReference>
<keyword evidence="2" id="KW-1185">Reference proteome</keyword>
<accession>A0AAP2DJH1</accession>